<keyword evidence="2" id="KW-1185">Reference proteome</keyword>
<evidence type="ECO:0000313" key="2">
    <source>
        <dbReference type="Proteomes" id="UP000035425"/>
    </source>
</evidence>
<comment type="caution">
    <text evidence="1">The sequence shown here is derived from an EMBL/GenBank/DDBJ whole genome shotgun (WGS) entry which is preliminary data.</text>
</comment>
<dbReference type="Proteomes" id="UP000035425">
    <property type="component" value="Unassembled WGS sequence"/>
</dbReference>
<sequence>MPVGSHGHISVHVGSDGSARCFTYPHERPILAVDADHTHLSLSVTDGVVTVDHLAFARALVRAATDYLGECERLLTDPTADASQNETATAA</sequence>
<reference evidence="1 2" key="1">
    <citation type="submission" date="2014-12" db="EMBL/GenBank/DDBJ databases">
        <title>Frankia sp. BMG5.1 draft genome.</title>
        <authorList>
            <person name="Gtari M."/>
            <person name="Ghodhbane-Gtari F."/>
            <person name="Nouioui I."/>
            <person name="Ktari A."/>
            <person name="Hezbri K."/>
            <person name="Mimouni W."/>
            <person name="Sbissi I."/>
            <person name="Ayari A."/>
            <person name="Yamanaka T."/>
            <person name="Normand P."/>
            <person name="Tisa L.S."/>
            <person name="Boudabous A."/>
        </authorList>
    </citation>
    <scope>NUCLEOTIDE SEQUENCE [LARGE SCALE GENOMIC DNA]</scope>
    <source>
        <strain evidence="1 2">BMG5.1</strain>
    </source>
</reference>
<organism evidence="1 2">
    <name type="scientific">Protofrankia coriariae</name>
    <dbReference type="NCBI Taxonomy" id="1562887"/>
    <lineage>
        <taxon>Bacteria</taxon>
        <taxon>Bacillati</taxon>
        <taxon>Actinomycetota</taxon>
        <taxon>Actinomycetes</taxon>
        <taxon>Frankiales</taxon>
        <taxon>Frankiaceae</taxon>
        <taxon>Protofrankia</taxon>
    </lineage>
</organism>
<gene>
    <name evidence="1" type="ORF">FrCorBMG51_24380</name>
</gene>
<name>A0ABR5EYH4_9ACTN</name>
<protein>
    <submittedName>
        <fullName evidence="1">Uncharacterized protein</fullName>
    </submittedName>
</protein>
<proteinExistence type="predicted"/>
<evidence type="ECO:0000313" key="1">
    <source>
        <dbReference type="EMBL" id="KLL09517.1"/>
    </source>
</evidence>
<dbReference type="EMBL" id="JWIO01000098">
    <property type="protein sequence ID" value="KLL09517.1"/>
    <property type="molecule type" value="Genomic_DNA"/>
</dbReference>
<accession>A0ABR5EYH4</accession>